<dbReference type="Proteomes" id="UP000004995">
    <property type="component" value="Unassembled WGS sequence"/>
</dbReference>
<sequence length="62" mass="7444">MQIDFGVFYLALIYSSICASQDFRHDCHSAMLKDATLMWQMRCLMHVCLIWWHPCFSAYFFI</sequence>
<accession>K3YBI1</accession>
<organism evidence="1 2">
    <name type="scientific">Setaria italica</name>
    <name type="common">Foxtail millet</name>
    <name type="synonym">Panicum italicum</name>
    <dbReference type="NCBI Taxonomy" id="4555"/>
    <lineage>
        <taxon>Eukaryota</taxon>
        <taxon>Viridiplantae</taxon>
        <taxon>Streptophyta</taxon>
        <taxon>Embryophyta</taxon>
        <taxon>Tracheophyta</taxon>
        <taxon>Spermatophyta</taxon>
        <taxon>Magnoliopsida</taxon>
        <taxon>Liliopsida</taxon>
        <taxon>Poales</taxon>
        <taxon>Poaceae</taxon>
        <taxon>PACMAD clade</taxon>
        <taxon>Panicoideae</taxon>
        <taxon>Panicodae</taxon>
        <taxon>Paniceae</taxon>
        <taxon>Cenchrinae</taxon>
        <taxon>Setaria</taxon>
    </lineage>
</organism>
<reference evidence="2" key="1">
    <citation type="journal article" date="2012" name="Nat. Biotechnol.">
        <title>Reference genome sequence of the model plant Setaria.</title>
        <authorList>
            <person name="Bennetzen J.L."/>
            <person name="Schmutz J."/>
            <person name="Wang H."/>
            <person name="Percifield R."/>
            <person name="Hawkins J."/>
            <person name="Pontaroli A.C."/>
            <person name="Estep M."/>
            <person name="Feng L."/>
            <person name="Vaughn J.N."/>
            <person name="Grimwood J."/>
            <person name="Jenkins J."/>
            <person name="Barry K."/>
            <person name="Lindquist E."/>
            <person name="Hellsten U."/>
            <person name="Deshpande S."/>
            <person name="Wang X."/>
            <person name="Wu X."/>
            <person name="Mitros T."/>
            <person name="Triplett J."/>
            <person name="Yang X."/>
            <person name="Ye C.Y."/>
            <person name="Mauro-Herrera M."/>
            <person name="Wang L."/>
            <person name="Li P."/>
            <person name="Sharma M."/>
            <person name="Sharma R."/>
            <person name="Ronald P.C."/>
            <person name="Panaud O."/>
            <person name="Kellogg E.A."/>
            <person name="Brutnell T.P."/>
            <person name="Doust A.N."/>
            <person name="Tuskan G.A."/>
            <person name="Rokhsar D."/>
            <person name="Devos K.M."/>
        </authorList>
    </citation>
    <scope>NUCLEOTIDE SEQUENCE [LARGE SCALE GENOMIC DNA]</scope>
    <source>
        <strain evidence="2">cv. Yugu1</strain>
    </source>
</reference>
<reference evidence="1" key="2">
    <citation type="submission" date="2018-08" db="UniProtKB">
        <authorList>
            <consortium name="EnsemblPlants"/>
        </authorList>
    </citation>
    <scope>IDENTIFICATION</scope>
    <source>
        <strain evidence="1">Yugu1</strain>
    </source>
</reference>
<evidence type="ECO:0000313" key="1">
    <source>
        <dbReference type="EnsemblPlants" id="KQK96934"/>
    </source>
</evidence>
<dbReference type="EnsemblPlants" id="KQK96934">
    <property type="protein sequence ID" value="KQK96934"/>
    <property type="gene ID" value="SETIT_011575mg"/>
</dbReference>
<keyword evidence="2" id="KW-1185">Reference proteome</keyword>
<dbReference type="EMBL" id="AGNK02004309">
    <property type="status" value="NOT_ANNOTATED_CDS"/>
    <property type="molecule type" value="Genomic_DNA"/>
</dbReference>
<proteinExistence type="predicted"/>
<dbReference type="Gramene" id="KQK96934">
    <property type="protein sequence ID" value="KQK96934"/>
    <property type="gene ID" value="SETIT_011575mg"/>
</dbReference>
<protein>
    <submittedName>
        <fullName evidence="1">Uncharacterized protein</fullName>
    </submittedName>
</protein>
<dbReference type="AlphaFoldDB" id="K3YBI1"/>
<dbReference type="HOGENOM" id="CLU_2908386_0_0_1"/>
<evidence type="ECO:0000313" key="2">
    <source>
        <dbReference type="Proteomes" id="UP000004995"/>
    </source>
</evidence>
<name>K3YBI1_SETIT</name>
<dbReference type="InParanoid" id="K3YBI1"/>